<dbReference type="InterPro" id="IPR036028">
    <property type="entry name" value="SH3-like_dom_sf"/>
</dbReference>
<evidence type="ECO:0000313" key="7">
    <source>
        <dbReference type="EMBL" id="KIN95706.1"/>
    </source>
</evidence>
<dbReference type="GO" id="GO:0005737">
    <property type="term" value="C:cytoplasm"/>
    <property type="evidence" value="ECO:0007669"/>
    <property type="project" value="TreeGrafter"/>
</dbReference>
<evidence type="ECO:0000259" key="5">
    <source>
        <dbReference type="PROSITE" id="PS50002"/>
    </source>
</evidence>
<dbReference type="GO" id="GO:0043332">
    <property type="term" value="C:mating projection tip"/>
    <property type="evidence" value="ECO:0007669"/>
    <property type="project" value="TreeGrafter"/>
</dbReference>
<feature type="compositionally biased region" description="Low complexity" evidence="4">
    <location>
        <begin position="246"/>
        <end position="264"/>
    </location>
</feature>
<dbReference type="InterPro" id="IPR051228">
    <property type="entry name" value="NADPH_Oxidase/PX-Domain"/>
</dbReference>
<dbReference type="SUPFAM" id="SSF64268">
    <property type="entry name" value="PX domain"/>
    <property type="match status" value="1"/>
</dbReference>
<organism evidence="7 8">
    <name type="scientific">Pisolithus tinctorius Marx 270</name>
    <dbReference type="NCBI Taxonomy" id="870435"/>
    <lineage>
        <taxon>Eukaryota</taxon>
        <taxon>Fungi</taxon>
        <taxon>Dikarya</taxon>
        <taxon>Basidiomycota</taxon>
        <taxon>Agaricomycotina</taxon>
        <taxon>Agaricomycetes</taxon>
        <taxon>Agaricomycetidae</taxon>
        <taxon>Boletales</taxon>
        <taxon>Sclerodermatineae</taxon>
        <taxon>Pisolithaceae</taxon>
        <taxon>Pisolithus</taxon>
    </lineage>
</organism>
<evidence type="ECO:0000256" key="3">
    <source>
        <dbReference type="PROSITE-ProRule" id="PRU00192"/>
    </source>
</evidence>
<evidence type="ECO:0000256" key="1">
    <source>
        <dbReference type="ARBA" id="ARBA00022443"/>
    </source>
</evidence>
<dbReference type="PROSITE" id="PS50195">
    <property type="entry name" value="PX"/>
    <property type="match status" value="1"/>
</dbReference>
<protein>
    <recommendedName>
        <fullName evidence="9">SH3 domain-containing protein</fullName>
    </recommendedName>
</protein>
<dbReference type="EMBL" id="KN832062">
    <property type="protein sequence ID" value="KIN95706.1"/>
    <property type="molecule type" value="Genomic_DNA"/>
</dbReference>
<dbReference type="SUPFAM" id="SSF54277">
    <property type="entry name" value="CAD &amp; PB1 domains"/>
    <property type="match status" value="1"/>
</dbReference>
<dbReference type="SMART" id="SM00326">
    <property type="entry name" value="SH3"/>
    <property type="match status" value="2"/>
</dbReference>
<keyword evidence="1 3" id="KW-0728">SH3 domain</keyword>
<dbReference type="FunCoup" id="A0A0C3JDG3">
    <property type="interactions" value="85"/>
</dbReference>
<feature type="domain" description="PX" evidence="6">
    <location>
        <begin position="266"/>
        <end position="402"/>
    </location>
</feature>
<dbReference type="InterPro" id="IPR001683">
    <property type="entry name" value="PX_dom"/>
</dbReference>
<dbReference type="InterPro" id="IPR001452">
    <property type="entry name" value="SH3_domain"/>
</dbReference>
<accession>A0A0C3JDG3</accession>
<dbReference type="Proteomes" id="UP000054217">
    <property type="component" value="Unassembled WGS sequence"/>
</dbReference>
<keyword evidence="8" id="KW-1185">Reference proteome</keyword>
<dbReference type="PANTHER" id="PTHR15706:SF2">
    <property type="entry name" value="SH3 AND PX DOMAIN-CONTAINING PROTEIN 2A"/>
    <property type="match status" value="1"/>
</dbReference>
<dbReference type="GO" id="GO:0000747">
    <property type="term" value="P:conjugation with cellular fusion"/>
    <property type="evidence" value="ECO:0007669"/>
    <property type="project" value="TreeGrafter"/>
</dbReference>
<dbReference type="InterPro" id="IPR035549">
    <property type="entry name" value="Bem1/Scd2_SH3_2"/>
</dbReference>
<dbReference type="CDD" id="cd11879">
    <property type="entry name" value="SH3_Bem1p_2"/>
    <property type="match status" value="1"/>
</dbReference>
<dbReference type="GO" id="GO:0035091">
    <property type="term" value="F:phosphatidylinositol binding"/>
    <property type="evidence" value="ECO:0007669"/>
    <property type="project" value="InterPro"/>
</dbReference>
<feature type="compositionally biased region" description="Low complexity" evidence="4">
    <location>
        <begin position="108"/>
        <end position="120"/>
    </location>
</feature>
<evidence type="ECO:0000256" key="4">
    <source>
        <dbReference type="SAM" id="MobiDB-lite"/>
    </source>
</evidence>
<evidence type="ECO:0000313" key="8">
    <source>
        <dbReference type="Proteomes" id="UP000054217"/>
    </source>
</evidence>
<evidence type="ECO:0000256" key="2">
    <source>
        <dbReference type="ARBA" id="ARBA00022737"/>
    </source>
</evidence>
<feature type="region of interest" description="Disordered" evidence="4">
    <location>
        <begin position="107"/>
        <end position="128"/>
    </location>
</feature>
<feature type="domain" description="SH3" evidence="5">
    <location>
        <begin position="133"/>
        <end position="195"/>
    </location>
</feature>
<dbReference type="Pfam" id="PF00787">
    <property type="entry name" value="PX"/>
    <property type="match status" value="1"/>
</dbReference>
<dbReference type="HOGENOM" id="CLU_014957_0_0_1"/>
<name>A0A0C3JDG3_PISTI</name>
<dbReference type="AlphaFoldDB" id="A0A0C3JDG3"/>
<dbReference type="InterPro" id="IPR035550">
    <property type="entry name" value="Bem1/Scd2_PX"/>
</dbReference>
<feature type="compositionally biased region" description="Polar residues" evidence="4">
    <location>
        <begin position="479"/>
        <end position="496"/>
    </location>
</feature>
<dbReference type="CDD" id="cd11878">
    <property type="entry name" value="SH3_Bem1p_1"/>
    <property type="match status" value="1"/>
</dbReference>
<feature type="compositionally biased region" description="Basic and acidic residues" evidence="4">
    <location>
        <begin position="442"/>
        <end position="465"/>
    </location>
</feature>
<reference evidence="7 8" key="1">
    <citation type="submission" date="2014-04" db="EMBL/GenBank/DDBJ databases">
        <authorList>
            <consortium name="DOE Joint Genome Institute"/>
            <person name="Kuo A."/>
            <person name="Kohler A."/>
            <person name="Costa M.D."/>
            <person name="Nagy L.G."/>
            <person name="Floudas D."/>
            <person name="Copeland A."/>
            <person name="Barry K.W."/>
            <person name="Cichocki N."/>
            <person name="Veneault-Fourrey C."/>
            <person name="LaButti K."/>
            <person name="Lindquist E.A."/>
            <person name="Lipzen A."/>
            <person name="Lundell T."/>
            <person name="Morin E."/>
            <person name="Murat C."/>
            <person name="Sun H."/>
            <person name="Tunlid A."/>
            <person name="Henrissat B."/>
            <person name="Grigoriev I.V."/>
            <person name="Hibbett D.S."/>
            <person name="Martin F."/>
            <person name="Nordberg H.P."/>
            <person name="Cantor M.N."/>
            <person name="Hua S.X."/>
        </authorList>
    </citation>
    <scope>NUCLEOTIDE SEQUENCE [LARGE SCALE GENOMIC DNA]</scope>
    <source>
        <strain evidence="7 8">Marx 270</strain>
    </source>
</reference>
<proteinExistence type="predicted"/>
<dbReference type="Pfam" id="PF00018">
    <property type="entry name" value="SH3_1"/>
    <property type="match status" value="1"/>
</dbReference>
<dbReference type="InterPro" id="IPR036871">
    <property type="entry name" value="PX_dom_sf"/>
</dbReference>
<gene>
    <name evidence="7" type="ORF">M404DRAFT_1007309</name>
</gene>
<dbReference type="InterPro" id="IPR035548">
    <property type="entry name" value="Bem1/Scd2_SH3_1"/>
</dbReference>
<dbReference type="STRING" id="870435.A0A0C3JDG3"/>
<sequence length="636" mass="70179">MMKSLRKSLNGNKDVHRLQISTPLPLPSISKPLSASLPPQKVIRAINSHRPSAPTQLPFSKGDFFYVTGDPDNYGPWYEAHNPVTGARGLVPKNMFEEFCKSPNPMRSSHISVGPSSPVSPLGPPKSPGTQKTSVFYAIVIHDFTAERTDELDAKAGDPISVVAHSNREWFVAKPIGRLGRPGLIPATFVQVRDPVTNIPILDMNALIDRGDLPEVEDWKRAMINYKQSSIALGVIEEPKSSVTNSPYATSPSASQPAQTSSTTPLPDGILLSASVVSFHFELNEYWFRVDAIFQPYASDGSSELPMAKQLVLFRAYRDFYDFQLHLLDTFPHEAGREPSSPRILPFMPGPSSEVNDQVTATRREELDAYLHQLCALNSMGAPYILEHQLIRDFLALKPGDYEHEIEPRYSELDALAAGGGNQEVADGCSVTQDFDEEVRHTLGDVRLSDRDDRSDGSYYGEDRTPPTQVHSIHHLGHQRSTTLTSIHRNGSQAQASPVGGFHENGASRGSVSSDSHLPDYKPSPPSSMRSSQPSSRTRSHSAANTNLNAPPVSAENPQTAFVRIKIFVADDLIAIRVHPKVTHSELMKKVQGRLGANITTLRYRDSLSNEFVGLENDGDLREWLDRTAKHVLYAE</sequence>
<dbReference type="Pfam" id="PF07653">
    <property type="entry name" value="SH3_2"/>
    <property type="match status" value="1"/>
</dbReference>
<evidence type="ECO:0008006" key="9">
    <source>
        <dbReference type="Google" id="ProtNLM"/>
    </source>
</evidence>
<dbReference type="PANTHER" id="PTHR15706">
    <property type="entry name" value="SH3 MULTIPLE DOMAIN"/>
    <property type="match status" value="1"/>
</dbReference>
<dbReference type="OrthoDB" id="548867at2759"/>
<dbReference type="Gene3D" id="3.10.20.90">
    <property type="entry name" value="Phosphatidylinositol 3-kinase Catalytic Subunit, Chain A, domain 1"/>
    <property type="match status" value="1"/>
</dbReference>
<dbReference type="CDD" id="cd06890">
    <property type="entry name" value="PX_Bem1p"/>
    <property type="match status" value="1"/>
</dbReference>
<feature type="region of interest" description="Disordered" evidence="4">
    <location>
        <begin position="442"/>
        <end position="555"/>
    </location>
</feature>
<dbReference type="SUPFAM" id="SSF50044">
    <property type="entry name" value="SH3-domain"/>
    <property type="match status" value="2"/>
</dbReference>
<dbReference type="GO" id="GO:0030674">
    <property type="term" value="F:protein-macromolecule adaptor activity"/>
    <property type="evidence" value="ECO:0007669"/>
    <property type="project" value="TreeGrafter"/>
</dbReference>
<reference evidence="8" key="2">
    <citation type="submission" date="2015-01" db="EMBL/GenBank/DDBJ databases">
        <title>Evolutionary Origins and Diversification of the Mycorrhizal Mutualists.</title>
        <authorList>
            <consortium name="DOE Joint Genome Institute"/>
            <consortium name="Mycorrhizal Genomics Consortium"/>
            <person name="Kohler A."/>
            <person name="Kuo A."/>
            <person name="Nagy L.G."/>
            <person name="Floudas D."/>
            <person name="Copeland A."/>
            <person name="Barry K.W."/>
            <person name="Cichocki N."/>
            <person name="Veneault-Fourrey C."/>
            <person name="LaButti K."/>
            <person name="Lindquist E.A."/>
            <person name="Lipzen A."/>
            <person name="Lundell T."/>
            <person name="Morin E."/>
            <person name="Murat C."/>
            <person name="Riley R."/>
            <person name="Ohm R."/>
            <person name="Sun H."/>
            <person name="Tunlid A."/>
            <person name="Henrissat B."/>
            <person name="Grigoriev I.V."/>
            <person name="Hibbett D.S."/>
            <person name="Martin F."/>
        </authorList>
    </citation>
    <scope>NUCLEOTIDE SEQUENCE [LARGE SCALE GENOMIC DNA]</scope>
    <source>
        <strain evidence="8">Marx 270</strain>
    </source>
</reference>
<feature type="compositionally biased region" description="Low complexity" evidence="4">
    <location>
        <begin position="527"/>
        <end position="537"/>
    </location>
</feature>
<dbReference type="SMART" id="SM00312">
    <property type="entry name" value="PX"/>
    <property type="match status" value="1"/>
</dbReference>
<feature type="region of interest" description="Disordered" evidence="4">
    <location>
        <begin position="244"/>
        <end position="264"/>
    </location>
</feature>
<keyword evidence="2" id="KW-0677">Repeat</keyword>
<dbReference type="PROSITE" id="PS50002">
    <property type="entry name" value="SH3"/>
    <property type="match status" value="2"/>
</dbReference>
<dbReference type="InParanoid" id="A0A0C3JDG3"/>
<dbReference type="Gene3D" id="3.30.1520.10">
    <property type="entry name" value="Phox-like domain"/>
    <property type="match status" value="1"/>
</dbReference>
<evidence type="ECO:0000259" key="6">
    <source>
        <dbReference type="PROSITE" id="PS50195"/>
    </source>
</evidence>
<feature type="domain" description="SH3" evidence="5">
    <location>
        <begin position="38"/>
        <end position="101"/>
    </location>
</feature>
<dbReference type="Gene3D" id="2.30.30.40">
    <property type="entry name" value="SH3 Domains"/>
    <property type="match status" value="2"/>
</dbReference>